<protein>
    <recommendedName>
        <fullName evidence="1">Defective in cullin neddylation protein</fullName>
    </recommendedName>
</protein>
<dbReference type="InterPro" id="IPR014764">
    <property type="entry name" value="DCN-prot"/>
</dbReference>
<evidence type="ECO:0000313" key="3">
    <source>
        <dbReference type="EMBL" id="KAJ7200518.1"/>
    </source>
</evidence>
<dbReference type="Gene3D" id="1.10.238.200">
    <property type="entry name" value="Cullin, PONY binding domain"/>
    <property type="match status" value="1"/>
</dbReference>
<dbReference type="Pfam" id="PF03556">
    <property type="entry name" value="Cullin_binding"/>
    <property type="match status" value="1"/>
</dbReference>
<sequence length="278" mass="30890">MVDRKTEENIAQFCGVTGASVKDAKKFLDKYKRVDVAIDAYYNEPPPSARAPPPAAAASTSKLNALFDKYKDPRGTEINVDGTIRLCEDLKVKPEDVVLLAVAYELKSPRIGEWGRAGWLEGWKSIGGDTLPTMTSALARLRTRLGQDPAYFQKVYNYTFDFARAEGQRSIAVETAQDFWGLLLPHGLAGGALAHIDAAGDTAMEGEGWRGEYLDWWFEFLGERGGKGVSKDTWVMFLDFIRTIDAQFAEYDTEAAWPSTIDDFVEWARARVQAEALG</sequence>
<dbReference type="InterPro" id="IPR042460">
    <property type="entry name" value="DCN1-like_PONY"/>
</dbReference>
<evidence type="ECO:0000259" key="2">
    <source>
        <dbReference type="PROSITE" id="PS51229"/>
    </source>
</evidence>
<keyword evidence="4" id="KW-1185">Reference proteome</keyword>
<evidence type="ECO:0000256" key="1">
    <source>
        <dbReference type="RuleBase" id="RU410713"/>
    </source>
</evidence>
<dbReference type="PANTHER" id="PTHR12281:SF31">
    <property type="entry name" value="DCN1-LIKE PROTEIN 3"/>
    <property type="match status" value="1"/>
</dbReference>
<gene>
    <name evidence="3" type="ORF">GGX14DRAFT_536360</name>
</gene>
<dbReference type="Gene3D" id="1.10.238.10">
    <property type="entry name" value="EF-hand"/>
    <property type="match status" value="1"/>
</dbReference>
<name>A0AAD6V2I0_9AGAR</name>
<dbReference type="GO" id="GO:0000151">
    <property type="term" value="C:ubiquitin ligase complex"/>
    <property type="evidence" value="ECO:0007669"/>
    <property type="project" value="TreeGrafter"/>
</dbReference>
<dbReference type="EMBL" id="JARJCW010000062">
    <property type="protein sequence ID" value="KAJ7200518.1"/>
    <property type="molecule type" value="Genomic_DNA"/>
</dbReference>
<dbReference type="Gene3D" id="1.10.8.10">
    <property type="entry name" value="DNA helicase RuvA subunit, C-terminal domain"/>
    <property type="match status" value="1"/>
</dbReference>
<dbReference type="GO" id="GO:0097602">
    <property type="term" value="F:cullin family protein binding"/>
    <property type="evidence" value="ECO:0007669"/>
    <property type="project" value="TreeGrafter"/>
</dbReference>
<dbReference type="PROSITE" id="PS51229">
    <property type="entry name" value="DCUN1"/>
    <property type="match status" value="1"/>
</dbReference>
<dbReference type="GO" id="GO:0031624">
    <property type="term" value="F:ubiquitin conjugating enzyme binding"/>
    <property type="evidence" value="ECO:0007669"/>
    <property type="project" value="TreeGrafter"/>
</dbReference>
<dbReference type="InterPro" id="IPR005176">
    <property type="entry name" value="PONY_dom"/>
</dbReference>
<reference evidence="3" key="1">
    <citation type="submission" date="2023-03" db="EMBL/GenBank/DDBJ databases">
        <title>Massive genome expansion in bonnet fungi (Mycena s.s.) driven by repeated elements and novel gene families across ecological guilds.</title>
        <authorList>
            <consortium name="Lawrence Berkeley National Laboratory"/>
            <person name="Harder C.B."/>
            <person name="Miyauchi S."/>
            <person name="Viragh M."/>
            <person name="Kuo A."/>
            <person name="Thoen E."/>
            <person name="Andreopoulos B."/>
            <person name="Lu D."/>
            <person name="Skrede I."/>
            <person name="Drula E."/>
            <person name="Henrissat B."/>
            <person name="Morin E."/>
            <person name="Kohler A."/>
            <person name="Barry K."/>
            <person name="LaButti K."/>
            <person name="Morin E."/>
            <person name="Salamov A."/>
            <person name="Lipzen A."/>
            <person name="Mereny Z."/>
            <person name="Hegedus B."/>
            <person name="Baldrian P."/>
            <person name="Stursova M."/>
            <person name="Weitz H."/>
            <person name="Taylor A."/>
            <person name="Grigoriev I.V."/>
            <person name="Nagy L.G."/>
            <person name="Martin F."/>
            <person name="Kauserud H."/>
        </authorList>
    </citation>
    <scope>NUCLEOTIDE SEQUENCE</scope>
    <source>
        <strain evidence="3">9144</strain>
    </source>
</reference>
<dbReference type="GO" id="GO:0045116">
    <property type="term" value="P:protein neddylation"/>
    <property type="evidence" value="ECO:0007669"/>
    <property type="project" value="TreeGrafter"/>
</dbReference>
<evidence type="ECO:0000313" key="4">
    <source>
        <dbReference type="Proteomes" id="UP001219525"/>
    </source>
</evidence>
<dbReference type="GO" id="GO:0032182">
    <property type="term" value="F:ubiquitin-like protein binding"/>
    <property type="evidence" value="ECO:0007669"/>
    <property type="project" value="TreeGrafter"/>
</dbReference>
<feature type="domain" description="DCUN1" evidence="2">
    <location>
        <begin position="58"/>
        <end position="269"/>
    </location>
</feature>
<proteinExistence type="predicted"/>
<accession>A0AAD6V2I0</accession>
<dbReference type="AlphaFoldDB" id="A0AAD6V2I0"/>
<organism evidence="3 4">
    <name type="scientific">Mycena pura</name>
    <dbReference type="NCBI Taxonomy" id="153505"/>
    <lineage>
        <taxon>Eukaryota</taxon>
        <taxon>Fungi</taxon>
        <taxon>Dikarya</taxon>
        <taxon>Basidiomycota</taxon>
        <taxon>Agaricomycotina</taxon>
        <taxon>Agaricomycetes</taxon>
        <taxon>Agaricomycetidae</taxon>
        <taxon>Agaricales</taxon>
        <taxon>Marasmiineae</taxon>
        <taxon>Mycenaceae</taxon>
        <taxon>Mycena</taxon>
    </lineage>
</organism>
<dbReference type="PANTHER" id="PTHR12281">
    <property type="entry name" value="RP42 RELATED"/>
    <property type="match status" value="1"/>
</dbReference>
<comment type="caution">
    <text evidence="3">The sequence shown here is derived from an EMBL/GenBank/DDBJ whole genome shotgun (WGS) entry which is preliminary data.</text>
</comment>
<dbReference type="Pfam" id="PF14555">
    <property type="entry name" value="UBA_4"/>
    <property type="match status" value="1"/>
</dbReference>
<dbReference type="Proteomes" id="UP001219525">
    <property type="component" value="Unassembled WGS sequence"/>
</dbReference>
<comment type="function">
    <text evidence="1">Neddylation of cullins play an essential role in the regulation of SCF-type complexes activity.</text>
</comment>